<protein>
    <recommendedName>
        <fullName evidence="2">Zinc finger Ogr/Delta-type domain-containing protein</fullName>
    </recommendedName>
</protein>
<keyword evidence="4" id="KW-1185">Reference proteome</keyword>
<dbReference type="InterPro" id="IPR007684">
    <property type="entry name" value="Znf_Ogr/Delta"/>
</dbReference>
<comment type="caution">
    <text evidence="3">The sequence shown here is derived from an EMBL/GenBank/DDBJ whole genome shotgun (WGS) entry which is preliminary data.</text>
</comment>
<dbReference type="Pfam" id="PF04606">
    <property type="entry name" value="Ogr_Delta"/>
    <property type="match status" value="1"/>
</dbReference>
<evidence type="ECO:0000313" key="4">
    <source>
        <dbReference type="Proteomes" id="UP001500791"/>
    </source>
</evidence>
<evidence type="ECO:0000256" key="1">
    <source>
        <dbReference type="SAM" id="MobiDB-lite"/>
    </source>
</evidence>
<gene>
    <name evidence="3" type="ORF">GCM10009093_21620</name>
</gene>
<proteinExistence type="predicted"/>
<accession>A0ABN0YGD8</accession>
<name>A0ABN0YGD8_9CAUL</name>
<evidence type="ECO:0000313" key="3">
    <source>
        <dbReference type="EMBL" id="GAA0394724.1"/>
    </source>
</evidence>
<dbReference type="EMBL" id="BAAAEJ010000007">
    <property type="protein sequence ID" value="GAA0394724.1"/>
    <property type="molecule type" value="Genomic_DNA"/>
</dbReference>
<organism evidence="3 4">
    <name type="scientific">Brevundimonas terrae</name>
    <dbReference type="NCBI Taxonomy" id="363631"/>
    <lineage>
        <taxon>Bacteria</taxon>
        <taxon>Pseudomonadati</taxon>
        <taxon>Pseudomonadota</taxon>
        <taxon>Alphaproteobacteria</taxon>
        <taxon>Caulobacterales</taxon>
        <taxon>Caulobacteraceae</taxon>
        <taxon>Brevundimonas</taxon>
    </lineage>
</organism>
<evidence type="ECO:0000259" key="2">
    <source>
        <dbReference type="Pfam" id="PF04606"/>
    </source>
</evidence>
<reference evidence="3 4" key="1">
    <citation type="journal article" date="2019" name="Int. J. Syst. Evol. Microbiol.">
        <title>The Global Catalogue of Microorganisms (GCM) 10K type strain sequencing project: providing services to taxonomists for standard genome sequencing and annotation.</title>
        <authorList>
            <consortium name="The Broad Institute Genomics Platform"/>
            <consortium name="The Broad Institute Genome Sequencing Center for Infectious Disease"/>
            <person name="Wu L."/>
            <person name="Ma J."/>
        </authorList>
    </citation>
    <scope>NUCLEOTIDE SEQUENCE [LARGE SCALE GENOMIC DNA]</scope>
    <source>
        <strain evidence="3 4">JCM 13476</strain>
    </source>
</reference>
<dbReference type="RefSeq" id="WP_424945234.1">
    <property type="nucleotide sequence ID" value="NZ_BAAAEJ010000007.1"/>
</dbReference>
<sequence>MKYDKNTTGAKSGNDMENDTRFGGANANRRHQGGSTLKQICPHCGAVATTRTTRTITPLFRELRFQCTNVEGDDVCGHTFVAALTIERTIVPSARPNPRINLPIAQPRTNRTALASPAG</sequence>
<feature type="region of interest" description="Disordered" evidence="1">
    <location>
        <begin position="1"/>
        <end position="36"/>
    </location>
</feature>
<dbReference type="Proteomes" id="UP001500791">
    <property type="component" value="Unassembled WGS sequence"/>
</dbReference>
<feature type="domain" description="Zinc finger Ogr/Delta-type" evidence="2">
    <location>
        <begin position="41"/>
        <end position="90"/>
    </location>
</feature>
<feature type="compositionally biased region" description="Polar residues" evidence="1">
    <location>
        <begin position="1"/>
        <end position="11"/>
    </location>
</feature>